<keyword evidence="6" id="KW-0547">Nucleotide-binding</keyword>
<comment type="caution">
    <text evidence="20">The sequence shown here is derived from an EMBL/GenBank/DDBJ whole genome shotgun (WGS) entry which is preliminary data.</text>
</comment>
<comment type="cofactor">
    <cofactor evidence="1">
        <name>Mn(2+)</name>
        <dbReference type="ChEBI" id="CHEBI:29035"/>
    </cofactor>
</comment>
<evidence type="ECO:0000256" key="4">
    <source>
        <dbReference type="ARBA" id="ARBA00022723"/>
    </source>
</evidence>
<evidence type="ECO:0000256" key="7">
    <source>
        <dbReference type="ARBA" id="ARBA00022801"/>
    </source>
</evidence>
<feature type="domain" description="Helicase C-terminal" evidence="18">
    <location>
        <begin position="307"/>
        <end position="481"/>
    </location>
</feature>
<evidence type="ECO:0000256" key="12">
    <source>
        <dbReference type="ARBA" id="ARBA00023118"/>
    </source>
</evidence>
<dbReference type="PROSITE" id="PS51192">
    <property type="entry name" value="HELICASE_ATP_BIND_1"/>
    <property type="match status" value="1"/>
</dbReference>
<dbReference type="InterPro" id="IPR014001">
    <property type="entry name" value="Helicase_ATP-bd"/>
</dbReference>
<dbReference type="OrthoDB" id="416741at2759"/>
<dbReference type="InterPro" id="IPR005034">
    <property type="entry name" value="Dicer_dimerisation"/>
</dbReference>
<dbReference type="SMART" id="SM00535">
    <property type="entry name" value="RIBOc"/>
    <property type="match status" value="2"/>
</dbReference>
<dbReference type="GO" id="GO:0004386">
    <property type="term" value="F:helicase activity"/>
    <property type="evidence" value="ECO:0007669"/>
    <property type="project" value="UniProtKB-KW"/>
</dbReference>
<dbReference type="PROSITE" id="PS51194">
    <property type="entry name" value="HELICASE_CTER"/>
    <property type="match status" value="1"/>
</dbReference>
<keyword evidence="9" id="KW-0067">ATP-binding</keyword>
<dbReference type="GO" id="GO:0051607">
    <property type="term" value="P:defense response to virus"/>
    <property type="evidence" value="ECO:0007669"/>
    <property type="project" value="UniProtKB-KW"/>
</dbReference>
<feature type="domain" description="Helicase ATP-binding" evidence="17">
    <location>
        <begin position="1"/>
        <end position="143"/>
    </location>
</feature>
<keyword evidence="10" id="KW-0460">Magnesium</keyword>
<feature type="domain" description="RNase III" evidence="16">
    <location>
        <begin position="849"/>
        <end position="1007"/>
    </location>
</feature>
<dbReference type="Gene3D" id="3.30.160.380">
    <property type="entry name" value="Dicer dimerisation domain"/>
    <property type="match status" value="1"/>
</dbReference>
<dbReference type="InterPro" id="IPR014720">
    <property type="entry name" value="dsRBD_dom"/>
</dbReference>
<dbReference type="GO" id="GO:0046872">
    <property type="term" value="F:metal ion binding"/>
    <property type="evidence" value="ECO:0007669"/>
    <property type="project" value="UniProtKB-KW"/>
</dbReference>
<dbReference type="SMART" id="SM00490">
    <property type="entry name" value="HELICc"/>
    <property type="match status" value="1"/>
</dbReference>
<dbReference type="GO" id="GO:0004525">
    <property type="term" value="F:ribonuclease III activity"/>
    <property type="evidence" value="ECO:0007669"/>
    <property type="project" value="InterPro"/>
</dbReference>
<dbReference type="InterPro" id="IPR036389">
    <property type="entry name" value="RNase_III_sf"/>
</dbReference>
<evidence type="ECO:0000256" key="11">
    <source>
        <dbReference type="ARBA" id="ARBA00022884"/>
    </source>
</evidence>
<dbReference type="InterPro" id="IPR038248">
    <property type="entry name" value="Dicer_dimer_sf"/>
</dbReference>
<reference evidence="20 21" key="1">
    <citation type="submission" date="2015-03" db="EMBL/GenBank/DDBJ databases">
        <authorList>
            <person name="Radwan O."/>
            <person name="Al-Naeli F.A."/>
            <person name="Rendon G.A."/>
            <person name="Fields C."/>
        </authorList>
    </citation>
    <scope>NUCLEOTIDE SEQUENCE [LARGE SCALE GENOMIC DNA]</scope>
    <source>
        <strain evidence="20">CR-DP1</strain>
    </source>
</reference>
<dbReference type="InterPro" id="IPR027417">
    <property type="entry name" value="P-loop_NTPase"/>
</dbReference>
<keyword evidence="21" id="KW-1185">Reference proteome</keyword>
<protein>
    <recommendedName>
        <fullName evidence="22">Dicer-like protein 2</fullName>
    </recommendedName>
</protein>
<sequence>MYKTAWFLAPTVSLCAQQHEVIKTFIPSVRTKLLLGSDEIDSWSSPRVWNEALMNVRIVVCTHQILCDALDHSFVSMESMSLIVFDEAHNCVRNHPGSKIMRFHYHPRKDSGRHVPAILGLTASPSMDAQVRHVEQLEITLDAICKTPVLHRDELVANSNRPALHYLKYDEPDPFVPEPESKVLSSLSNLSTKYDINQDPLIVHLKFLNTDSCRRRLKNIMQKHDSFCERHIRSILRRTEIIQDGLGTWAAEYYVVTVLDSFLKKQGQNQEHSVRSREREYIAELAGYVHLEFPPLSRLAGPMISDKLQKLVDYLLNAPAHTTGIIFATERSTVTTLAHILSIHPEISQKHRIGYVVGSTQERAALELTDVSQSLESSSEALQLFRDRKINILVATSVLEEGIDVPACNLVICFDPPSDFKSFIQRRGRARTKKSALVLLVTHAREDGEESWEEQDAFLKQMYQDEDRRIATMADHESAAELAEQHLVLDTVFYIPATGARLDMENAKSHLYHFCSVLGSKEFVDSQPDFIYEEQVQETNIYVSATVILPPFLPVQYRVTQSRGIWKSQRNAAKEATFLACIKLHEAGLLNDHWLPFTNKEFNHSIEGRPSIAPVPQEFCPWTELAKHWSTTANPWTYPIKVWGLGGSICGVHYMTVPMKVSMEGSFKIFPDHDSVWKVEFGEGQQKYQTGDLEAVDHSLALLSSAFGYRNWLEEDEKRHLAVKFSSPDQVIRMSDIGSNQFSREHMACGKHDNVIIRDKNMKPYFCHEWIDHKPAIDEVQSRFRNYEEAPEDVPYISVTPWSRRTDFLHTLKDPKPGPPTKKFRRVLPVTWLTTDNIPLGFLQFGMLIPCIMHKVGVRVAAQTLCNTILEPVGIKNPDYVYEAMCSRSASEDVDYERIEFLGDSVLKFIASINVCAHRLDWPEGYLTFEKDSLISNGRLQKICLKNGLSNFILTKSFTGRRWKPHFIEDILNPPEIETKPEQRMMSTKTLADFVEALIGASYLDGGVASVLKCLGTLWGEEYTWDKPELCREIIYNAADASRAQCNLPILEMLLDYSFTRRGLLLESITHASFLSADTWERSMERLEFLGDAVLDDIIVKHLYAIKPPLKNSRMHTLKTSLVNGDFLAWLMLHYAGYVSKGSDSEDTEDMQEVSIWHFVRYSSSTMAGELKETHQRYLSLRDTIENELQSGRRYPWGTLAQLQARKFYSDMFEAIIGAMYVDAGSTEPCKRFLENLGVFRLLTRMLRDNVQVVHPKELLSHVAGSLTVDYVISSTSKRGRKVFQCDVVVGEELWASVGDAASSDEAKVRAARAALDAKGIYGN</sequence>
<dbReference type="Pfam" id="PF00270">
    <property type="entry name" value="DEAD"/>
    <property type="match status" value="1"/>
</dbReference>
<dbReference type="EMBL" id="LAEV01002237">
    <property type="protein sequence ID" value="KKA26259.1"/>
    <property type="molecule type" value="Genomic_DNA"/>
</dbReference>
<dbReference type="SUPFAM" id="SSF54768">
    <property type="entry name" value="dsRNA-binding domain-like"/>
    <property type="match status" value="1"/>
</dbReference>
<comment type="similarity">
    <text evidence="14">Belongs to the helicase family. Dicer subfamily.</text>
</comment>
<keyword evidence="8" id="KW-0347">Helicase</keyword>
<evidence type="ECO:0000256" key="13">
    <source>
        <dbReference type="ARBA" id="ARBA00023211"/>
    </source>
</evidence>
<keyword evidence="12" id="KW-0051">Antiviral defense</keyword>
<dbReference type="PROSITE" id="PS51327">
    <property type="entry name" value="DICER_DSRBF"/>
    <property type="match status" value="1"/>
</dbReference>
<keyword evidence="11 14" id="KW-0694">RNA-binding</keyword>
<dbReference type="SUPFAM" id="SSF69065">
    <property type="entry name" value="RNase III domain-like"/>
    <property type="match status" value="2"/>
</dbReference>
<feature type="domain" description="Dicer dsRNA-binding fold" evidence="19">
    <location>
        <begin position="507"/>
        <end position="604"/>
    </location>
</feature>
<dbReference type="InterPro" id="IPR000999">
    <property type="entry name" value="RNase_III_dom"/>
</dbReference>
<evidence type="ECO:0000256" key="10">
    <source>
        <dbReference type="ARBA" id="ARBA00022842"/>
    </source>
</evidence>
<evidence type="ECO:0000256" key="6">
    <source>
        <dbReference type="ARBA" id="ARBA00022741"/>
    </source>
</evidence>
<dbReference type="GO" id="GO:0030422">
    <property type="term" value="P:siRNA processing"/>
    <property type="evidence" value="ECO:0007669"/>
    <property type="project" value="TreeGrafter"/>
</dbReference>
<dbReference type="PANTHER" id="PTHR14950:SF37">
    <property type="entry name" value="ENDORIBONUCLEASE DICER"/>
    <property type="match status" value="1"/>
</dbReference>
<evidence type="ECO:0000256" key="9">
    <source>
        <dbReference type="ARBA" id="ARBA00022840"/>
    </source>
</evidence>
<proteinExistence type="inferred from homology"/>
<keyword evidence="7" id="KW-0378">Hydrolase</keyword>
<evidence type="ECO:0008006" key="22">
    <source>
        <dbReference type="Google" id="ProtNLM"/>
    </source>
</evidence>
<evidence type="ECO:0000313" key="21">
    <source>
        <dbReference type="Proteomes" id="UP000033483"/>
    </source>
</evidence>
<feature type="domain" description="DRBM" evidence="15">
    <location>
        <begin position="1255"/>
        <end position="1321"/>
    </location>
</feature>
<keyword evidence="13" id="KW-0464">Manganese</keyword>
<evidence type="ECO:0000259" key="15">
    <source>
        <dbReference type="PROSITE" id="PS50137"/>
    </source>
</evidence>
<keyword evidence="3" id="KW-0930">Antiviral protein</keyword>
<evidence type="ECO:0000256" key="3">
    <source>
        <dbReference type="ARBA" id="ARBA00022721"/>
    </source>
</evidence>
<dbReference type="Pfam" id="PF03368">
    <property type="entry name" value="Dicer_dimer"/>
    <property type="match status" value="1"/>
</dbReference>
<feature type="domain" description="RNase III" evidence="16">
    <location>
        <begin position="1048"/>
        <end position="1225"/>
    </location>
</feature>
<evidence type="ECO:0000256" key="14">
    <source>
        <dbReference type="PROSITE-ProRule" id="PRU00657"/>
    </source>
</evidence>
<evidence type="ECO:0000259" key="17">
    <source>
        <dbReference type="PROSITE" id="PS51192"/>
    </source>
</evidence>
<dbReference type="SUPFAM" id="SSF52540">
    <property type="entry name" value="P-loop containing nucleoside triphosphate hydrolases"/>
    <property type="match status" value="1"/>
</dbReference>
<accession>A0A0F4Z6U6</accession>
<dbReference type="PANTHER" id="PTHR14950">
    <property type="entry name" value="DICER-RELATED"/>
    <property type="match status" value="1"/>
</dbReference>
<organism evidence="20 21">
    <name type="scientific">Thielaviopsis punctulata</name>
    <dbReference type="NCBI Taxonomy" id="72032"/>
    <lineage>
        <taxon>Eukaryota</taxon>
        <taxon>Fungi</taxon>
        <taxon>Dikarya</taxon>
        <taxon>Ascomycota</taxon>
        <taxon>Pezizomycotina</taxon>
        <taxon>Sordariomycetes</taxon>
        <taxon>Hypocreomycetidae</taxon>
        <taxon>Microascales</taxon>
        <taxon>Ceratocystidaceae</taxon>
        <taxon>Thielaviopsis</taxon>
    </lineage>
</organism>
<evidence type="ECO:0000313" key="20">
    <source>
        <dbReference type="EMBL" id="KKA26259.1"/>
    </source>
</evidence>
<dbReference type="PROSITE" id="PS50137">
    <property type="entry name" value="DS_RBD"/>
    <property type="match status" value="1"/>
</dbReference>
<evidence type="ECO:0000259" key="18">
    <source>
        <dbReference type="PROSITE" id="PS51194"/>
    </source>
</evidence>
<name>A0A0F4Z6U6_9PEZI</name>
<dbReference type="Gene3D" id="3.40.50.300">
    <property type="entry name" value="P-loop containing nucleotide triphosphate hydrolases"/>
    <property type="match status" value="2"/>
</dbReference>
<gene>
    <name evidence="20" type="ORF">TD95_000012</name>
</gene>
<comment type="cofactor">
    <cofactor evidence="2">
        <name>Mg(2+)</name>
        <dbReference type="ChEBI" id="CHEBI:18420"/>
    </cofactor>
</comment>
<dbReference type="InterPro" id="IPR001650">
    <property type="entry name" value="Helicase_C-like"/>
</dbReference>
<evidence type="ECO:0000256" key="1">
    <source>
        <dbReference type="ARBA" id="ARBA00001936"/>
    </source>
</evidence>
<dbReference type="GO" id="GO:0003723">
    <property type="term" value="F:RNA binding"/>
    <property type="evidence" value="ECO:0007669"/>
    <property type="project" value="UniProtKB-UniRule"/>
</dbReference>
<dbReference type="GO" id="GO:0050688">
    <property type="term" value="P:regulation of defense response to virus"/>
    <property type="evidence" value="ECO:0007669"/>
    <property type="project" value="UniProtKB-KW"/>
</dbReference>
<dbReference type="Pfam" id="PF00636">
    <property type="entry name" value="Ribonuclease_3"/>
    <property type="match status" value="2"/>
</dbReference>
<dbReference type="Pfam" id="PF00271">
    <property type="entry name" value="Helicase_C"/>
    <property type="match status" value="1"/>
</dbReference>
<dbReference type="InterPro" id="IPR011545">
    <property type="entry name" value="DEAD/DEAH_box_helicase_dom"/>
</dbReference>
<evidence type="ECO:0000256" key="8">
    <source>
        <dbReference type="ARBA" id="ARBA00022806"/>
    </source>
</evidence>
<keyword evidence="4" id="KW-0479">Metal-binding</keyword>
<dbReference type="CDD" id="cd00593">
    <property type="entry name" value="RIBOc"/>
    <property type="match status" value="2"/>
</dbReference>
<dbReference type="Gene3D" id="1.10.1520.10">
    <property type="entry name" value="Ribonuclease III domain"/>
    <property type="match status" value="2"/>
</dbReference>
<dbReference type="Proteomes" id="UP000033483">
    <property type="component" value="Unassembled WGS sequence"/>
</dbReference>
<keyword evidence="5" id="KW-0677">Repeat</keyword>
<evidence type="ECO:0000259" key="19">
    <source>
        <dbReference type="PROSITE" id="PS51327"/>
    </source>
</evidence>
<evidence type="ECO:0000256" key="5">
    <source>
        <dbReference type="ARBA" id="ARBA00022737"/>
    </source>
</evidence>
<evidence type="ECO:0000259" key="16">
    <source>
        <dbReference type="PROSITE" id="PS50142"/>
    </source>
</evidence>
<dbReference type="PROSITE" id="PS50142">
    <property type="entry name" value="RNASE_3_2"/>
    <property type="match status" value="2"/>
</dbReference>
<dbReference type="GO" id="GO:0005737">
    <property type="term" value="C:cytoplasm"/>
    <property type="evidence" value="ECO:0007669"/>
    <property type="project" value="TreeGrafter"/>
</dbReference>
<evidence type="ECO:0000256" key="2">
    <source>
        <dbReference type="ARBA" id="ARBA00001946"/>
    </source>
</evidence>
<dbReference type="PROSITE" id="PS00517">
    <property type="entry name" value="RNASE_3_1"/>
    <property type="match status" value="1"/>
</dbReference>
<dbReference type="GO" id="GO:0005634">
    <property type="term" value="C:nucleus"/>
    <property type="evidence" value="ECO:0007669"/>
    <property type="project" value="TreeGrafter"/>
</dbReference>
<dbReference type="GO" id="GO:0005524">
    <property type="term" value="F:ATP binding"/>
    <property type="evidence" value="ECO:0007669"/>
    <property type="project" value="UniProtKB-KW"/>
</dbReference>